<keyword evidence="2" id="KW-0812">Transmembrane</keyword>
<dbReference type="AlphaFoldDB" id="A0A9X2RIL0"/>
<feature type="chain" id="PRO_5040917274" evidence="3">
    <location>
        <begin position="24"/>
        <end position="242"/>
    </location>
</feature>
<feature type="transmembrane region" description="Helical" evidence="2">
    <location>
        <begin position="217"/>
        <end position="236"/>
    </location>
</feature>
<feature type="region of interest" description="Disordered" evidence="1">
    <location>
        <begin position="38"/>
        <end position="57"/>
    </location>
</feature>
<keyword evidence="2" id="KW-1133">Transmembrane helix</keyword>
<keyword evidence="2" id="KW-0472">Membrane</keyword>
<proteinExistence type="predicted"/>
<dbReference type="EMBL" id="JANIBC010000013">
    <property type="protein sequence ID" value="MCQ8186180.1"/>
    <property type="molecule type" value="Genomic_DNA"/>
</dbReference>
<comment type="caution">
    <text evidence="4">The sequence shown here is derived from an EMBL/GenBank/DDBJ whole genome shotgun (WGS) entry which is preliminary data.</text>
</comment>
<dbReference type="RefSeq" id="WP_256620075.1">
    <property type="nucleotide sequence ID" value="NZ_JANIBC010000013.1"/>
</dbReference>
<evidence type="ECO:0000256" key="2">
    <source>
        <dbReference type="SAM" id="Phobius"/>
    </source>
</evidence>
<keyword evidence="5" id="KW-1185">Reference proteome</keyword>
<evidence type="ECO:0000256" key="1">
    <source>
        <dbReference type="SAM" id="MobiDB-lite"/>
    </source>
</evidence>
<keyword evidence="3" id="KW-0732">Signal</keyword>
<evidence type="ECO:0000313" key="5">
    <source>
        <dbReference type="Proteomes" id="UP001142610"/>
    </source>
</evidence>
<sequence>MKTKLLTSAVAAIALMGGANASAATLIIDDFLTPGGTSDLASSPGSTTGPETNIDTMANPRDFETRQVTVTANGGFVSNAGATVGISDSFASFSSDSGVSFDADVVYSSSDPVNLLLDGINERFQIDLVAGDGTGTFSFTVTDEDGESATVSQTAGAGDLGLTEFFFSSLVQDDDDGIDVDLTRITQLVFSVSSGDDTGLDFTIDLLGITTDSLAEVPLPAGAPLMIAGLAGIAAFRRKRAA</sequence>
<reference evidence="4" key="1">
    <citation type="submission" date="2022-07" db="EMBL/GenBank/DDBJ databases">
        <title>Parvularcula maris sp. nov., an algicidal bacterium isolated from seawater.</title>
        <authorList>
            <person name="Li F."/>
        </authorList>
    </citation>
    <scope>NUCLEOTIDE SEQUENCE</scope>
    <source>
        <strain evidence="4">BGMRC 0090</strain>
    </source>
</reference>
<dbReference type="InterPro" id="IPR022472">
    <property type="entry name" value="VPLPA-CTERM"/>
</dbReference>
<name>A0A9X2RIL0_9PROT</name>
<gene>
    <name evidence="4" type="ORF">NOG11_12400</name>
</gene>
<organism evidence="4 5">
    <name type="scientific">Parvularcula maris</name>
    <dbReference type="NCBI Taxonomy" id="2965077"/>
    <lineage>
        <taxon>Bacteria</taxon>
        <taxon>Pseudomonadati</taxon>
        <taxon>Pseudomonadota</taxon>
        <taxon>Alphaproteobacteria</taxon>
        <taxon>Parvularculales</taxon>
        <taxon>Parvularculaceae</taxon>
        <taxon>Parvularcula</taxon>
    </lineage>
</organism>
<evidence type="ECO:0000256" key="3">
    <source>
        <dbReference type="SAM" id="SignalP"/>
    </source>
</evidence>
<accession>A0A9X2RIL0</accession>
<dbReference type="Proteomes" id="UP001142610">
    <property type="component" value="Unassembled WGS sequence"/>
</dbReference>
<feature type="compositionally biased region" description="Polar residues" evidence="1">
    <location>
        <begin position="38"/>
        <end position="56"/>
    </location>
</feature>
<feature type="signal peptide" evidence="3">
    <location>
        <begin position="1"/>
        <end position="23"/>
    </location>
</feature>
<dbReference type="NCBIfam" id="TIGR03370">
    <property type="entry name" value="VPLPA-CTERM"/>
    <property type="match status" value="1"/>
</dbReference>
<protein>
    <submittedName>
        <fullName evidence="4">VPLPA-CTERM sorting domain-containing protein</fullName>
    </submittedName>
</protein>
<evidence type="ECO:0000313" key="4">
    <source>
        <dbReference type="EMBL" id="MCQ8186180.1"/>
    </source>
</evidence>